<dbReference type="GO" id="GO:0005874">
    <property type="term" value="C:microtubule"/>
    <property type="evidence" value="ECO:0007669"/>
    <property type="project" value="InterPro"/>
</dbReference>
<evidence type="ECO:0000313" key="5">
    <source>
        <dbReference type="Proteomes" id="UP001353858"/>
    </source>
</evidence>
<organism evidence="4 5">
    <name type="scientific">Aquatica leii</name>
    <dbReference type="NCBI Taxonomy" id="1421715"/>
    <lineage>
        <taxon>Eukaryota</taxon>
        <taxon>Metazoa</taxon>
        <taxon>Ecdysozoa</taxon>
        <taxon>Arthropoda</taxon>
        <taxon>Hexapoda</taxon>
        <taxon>Insecta</taxon>
        <taxon>Pterygota</taxon>
        <taxon>Neoptera</taxon>
        <taxon>Endopterygota</taxon>
        <taxon>Coleoptera</taxon>
        <taxon>Polyphaga</taxon>
        <taxon>Elateriformia</taxon>
        <taxon>Elateroidea</taxon>
        <taxon>Lampyridae</taxon>
        <taxon>Luciolinae</taxon>
        <taxon>Aquatica</taxon>
    </lineage>
</organism>
<feature type="compositionally biased region" description="Polar residues" evidence="1">
    <location>
        <begin position="2942"/>
        <end position="2969"/>
    </location>
</feature>
<feature type="compositionally biased region" description="Basic and acidic residues" evidence="1">
    <location>
        <begin position="719"/>
        <end position="741"/>
    </location>
</feature>
<feature type="region of interest" description="Disordered" evidence="1">
    <location>
        <begin position="553"/>
        <end position="763"/>
    </location>
</feature>
<feature type="region of interest" description="Disordered" evidence="1">
    <location>
        <begin position="2941"/>
        <end position="2990"/>
    </location>
</feature>
<dbReference type="GO" id="GO:0043025">
    <property type="term" value="C:neuronal cell body"/>
    <property type="evidence" value="ECO:0007669"/>
    <property type="project" value="TreeGrafter"/>
</dbReference>
<sequence length="3079" mass="347125">MEAVNGVSEVDKGGPPAPSPLTGCYLLIVVGEPHSKEHKDIILRRIAKGLLSWDANDCHVDLEKELAIITEQAPEGEDARYGERLIQFASENLVTEVLIHPAISTLSQCMKNLLSSFTRHRHIIHAGYTFAGNGSWILQDGTFSLTDFSEDFQEIEVQRVLRAYDNTISLDIHCSPEGDWTRLAKEPFTKNSKVRVNPDDVLTSGSPAIVNFLNYVSPFLIPTDIEMLLESSDVVGNIRFSHPTLYVFPGGQGDAALFGINGFNMLVDGGFARKACFWDFVRHLDRLDAVLLTRLNNSNVNGISSVLRRKRHNTVYPQIGHFFCNIQERKAILSPDGDKDKDPLLINLFEEGQDLMNNLRQLNLQPQPCYRDIDPINLYHKVGHGTLDMYILSPSRDSKEVREFLQKWNTNDQKLFSTQRNGKEFIFPTYNLVSICALLVWQPANTNDNITRILFPGSSPQHKIFEGLDKIKQLECIKYASCSAKTLTPTIIKTKLSKPERIIQEQKEIKLKPQSTDIKPKMENKIVEENIKNGHSNGVTNNQVVPEKLIKKHDSTESDKSGPQSLDIKKSDNVQEIVNGKATDEKTIEKTKPRTRVDQKVKPEVKLTKTTRPIDRKVKAPVEKKASPTTPKKTVETKMNGDVPSKAKPQSTVKTSPSATPAKSTKEANNRKVVESKYKVAPKKDISKPTEKKEIKAERKPISRRPKGTSPIGKAPESPIRKISELHKVEARKPKLEKECTTDSSTVSTPTADVETAMKKDLSKLTPEELEQIKQRELAELKEEQEVVKEIEAVFRKSEAKRDDDTDMRKVKSISIDDKTEGDGEEYLIIEKEEIEHDSLDEKDTKESETQKHTRDSEESEKQRKLSDVIESVHLKDSTIDQEAECQEKPNDEVTNIKEEKELLKPLSKDISITSPDDKIEESSGKKITDKEHEEDNKDINILESQPDEKYSTPIESGATTAPTLPEDERIPLDEIKEDNGDQVVEEKYVKEDTKEKEVPVVQLPPKSVDVVNKIPTIVGIRLDRQTHIRDIVKTPDEVADLPVHEVVDIEGYDQYQSTQAQTPKQEEMDHEKPDNDLFKKQELEKDTDKHVESLNGKEADDVKLYVEKPLAKIVCLDNINDDKNVNDEIIVSKVAPIEAKIDADEINCLDESKDDNVIKEIITDEIKPAQEVTEDKTIQEIKTQKVLPVEEVKDSKVIKEEIQTDEMKPTQEMTENKAIKEAKTEEVLPVEESNDSKVIKEEIQTDKMKPTQEMTEDEAIKEAKTEEVLLVEEVKDSKIIKEEIQTDVDNYLEKVIDKKLVDADEIKLLQDKDKEDVKLDHIKQSDEIKESIITKEEIKDYEEKSLKEEKDDQITKEEVKLDKAKPLEEVTEVKTIEDEIKMDYVKPLEATKDNSIIVEKMQVTEPILLETAKDDPISEDKIKEDKDKILEDDKIIKESIKTNELDETIKNQITTDEDLVKQSEEKDKNDEKNIAEKLSHEQECVEAVVDQKTEISLKQDETKVDNRDDQTADEKNLIEEKELKDYKEITSEAKLDELRQDENLPLEIKTTLVTDHEKMEDINLDETDKNRYKTTAVEPKKELDAELDQKIKENDNTHLVEKEEKEEDVDKVAELIKTAETFLSKDEDDDTTNVIQLSHKVEMEHTEVTVETHVVKKDVKEVAKETEDEKDKDTTEDLKLEKEQPLLTETQEIIKDVKSDIDAMKLEVIDQIDDQEIEDAVVEVLDDAKEIINSISNAIEDDTNKLNLGESHTEKQKDEVKEQLIVSKHIQEIESVTIEKTKLTETLIKDEKTEDTIEELKKIVKDEFSQDQERDEVVKEDHIDTLQSDQKEVYENTDTQPEADIEAVDSTRIQEEFLGGDQTSIETFKENSLEITKIDKKLQELKESIGSDTPPTIKTEPKFELDIVDKFELGRKSPKEREQDVAKIVASVAEVLKSDAPLEEFEGKIPLASLNTFTPYTTELRETHITTLESPIKDVVIESTVMDPIEEEKVLDPTSMFINEERKISAIHTDYDDLKKEADTRVSSLLKDSTELMQATSKMLSDIKQSTKVDAPLSSEEEDHLETTITESKEHEACLQTDTLKDLHEKTGLEAENAIEKSADLVKNTTLGYTDEVVSINAQKDRSLQETEIKEESKKSPEISNAVHTDAFVLSAEDRKDTEDKDVSVKISDISTSQTTAQLPIEIDTQKSLINEEINNVLSCKVEESNVGLDSIIVKDKSPEQSRPEIMKEAEFVQSIVRDVTIVSDYIEKLSEKTEETISNKTTTEKTSDSSGKTSPTVIKEKDVSKIETTAILEVNGTEHLVDKSDIDRTKEAIEMSIDEQITNIIPSEALIQSEEPANDLVVTSKSHETDSVENKDGSSPTDLKVKSIVVEEKNSIADDHQEIILKEKSPVRSRSESPELDCKVLKETDQKSPLLTEQESLSLLPEDKTGDHKIVSVEVISTDTDINVIFGKTSPNTVAQTELHLETTPVEIIKEELIDTTAVISTIKIDHAKDKDVLEKISEVVIADNIFAEKADTIDNDKIIQDDASSLDIQPSTVSEKVTEYIEKDNNFIEKPSSDLKDVETDPVLEKDVFLDKSTVEIKEKDIDRQSLESLTAEKTEIDKPVTPVLEKPSVEVEDIKHDTTKIVATEQKFVGSTLELMKDDKSSDLITDSIVEEAKDIKQVIEEIVTEKVKVDEKLSDKIEEDKKVDSEKSQTEEKEALTTIEKETVPSEKIIASKESETISSKELSSDLEIEKTSSGISSTDLKHAELKDKSEIPSGKVSPEIVLEDADKQTIVVNEERVELECFVEKVPAAEFETKSEVPSEKCVSVFDSKLETASSGPKTLSQLSSGRSSPEITEITKDLLDTKISPILSRKSTPEIVVDNEFVVLDRLSPEKSIIETEQKSSVTETKDKKVEQNLEHISQSTIIEPTQSSVEVKVDVNDVKQSFEVLDNTSSSEKTTDEPSSILSVAATSSVVEQQDTKISDKKEEVVSKAGPSGITETETVKIEEIELSRKSTPDIADVKTSDKDELNLGQKTPPTAPVSPVVKDKFSASHEKQVKDDTILKLSEIRSSTPASDDCDISSGQVS</sequence>
<feature type="region of interest" description="Disordered" evidence="1">
    <location>
        <begin position="1057"/>
        <end position="1086"/>
    </location>
</feature>
<feature type="region of interest" description="Disordered" evidence="1">
    <location>
        <begin position="3005"/>
        <end position="3049"/>
    </location>
</feature>
<feature type="compositionally biased region" description="Basic and acidic residues" evidence="1">
    <location>
        <begin position="664"/>
        <end position="701"/>
    </location>
</feature>
<dbReference type="GO" id="GO:0005875">
    <property type="term" value="C:microtubule associated complex"/>
    <property type="evidence" value="ECO:0007669"/>
    <property type="project" value="TreeGrafter"/>
</dbReference>
<feature type="compositionally biased region" description="Basic and acidic residues" evidence="1">
    <location>
        <begin position="797"/>
        <end position="822"/>
    </location>
</feature>
<dbReference type="Pfam" id="PF25281">
    <property type="entry name" value="MBL_MAP1B"/>
    <property type="match status" value="1"/>
</dbReference>
<dbReference type="InterPro" id="IPR057480">
    <property type="entry name" value="MAP1A/B/S-like_MBL"/>
</dbReference>
<feature type="region of interest" description="Disordered" evidence="1">
    <location>
        <begin position="2261"/>
        <end position="2282"/>
    </location>
</feature>
<evidence type="ECO:0000259" key="2">
    <source>
        <dbReference type="Pfam" id="PF23415"/>
    </source>
</evidence>
<dbReference type="GO" id="GO:0003779">
    <property type="term" value="F:actin binding"/>
    <property type="evidence" value="ECO:0007669"/>
    <property type="project" value="TreeGrafter"/>
</dbReference>
<feature type="region of interest" description="Disordered" evidence="1">
    <location>
        <begin position="1229"/>
        <end position="1261"/>
    </location>
</feature>
<evidence type="ECO:0000259" key="3">
    <source>
        <dbReference type="Pfam" id="PF25281"/>
    </source>
</evidence>
<dbReference type="GO" id="GO:0008017">
    <property type="term" value="F:microtubule binding"/>
    <property type="evidence" value="ECO:0007669"/>
    <property type="project" value="InterPro"/>
</dbReference>
<feature type="region of interest" description="Disordered" evidence="1">
    <location>
        <begin position="797"/>
        <end position="984"/>
    </location>
</feature>
<feature type="compositionally biased region" description="Polar residues" evidence="1">
    <location>
        <begin position="742"/>
        <end position="751"/>
    </location>
</feature>
<feature type="domain" description="Microtubule-associated protein 1A/B/S-like MBL-like" evidence="3">
    <location>
        <begin position="228"/>
        <end position="488"/>
    </location>
</feature>
<name>A0AAN7PYR0_9COLE</name>
<dbReference type="GO" id="GO:0016358">
    <property type="term" value="P:dendrite development"/>
    <property type="evidence" value="ECO:0007669"/>
    <property type="project" value="TreeGrafter"/>
</dbReference>
<dbReference type="GO" id="GO:0031114">
    <property type="term" value="P:regulation of microtubule depolymerization"/>
    <property type="evidence" value="ECO:0007669"/>
    <property type="project" value="TreeGrafter"/>
</dbReference>
<feature type="domain" description="Microtubule-associated protein 1B/S N-terminal" evidence="2">
    <location>
        <begin position="26"/>
        <end position="217"/>
    </location>
</feature>
<feature type="region of interest" description="Disordered" evidence="1">
    <location>
        <begin position="2825"/>
        <end position="2844"/>
    </location>
</feature>
<feature type="compositionally biased region" description="Basic and acidic residues" evidence="1">
    <location>
        <begin position="1459"/>
        <end position="1480"/>
    </location>
</feature>
<feature type="region of interest" description="Disordered" evidence="1">
    <location>
        <begin position="2734"/>
        <end position="2765"/>
    </location>
</feature>
<feature type="compositionally biased region" description="Basic and acidic residues" evidence="1">
    <location>
        <begin position="916"/>
        <end position="951"/>
    </location>
</feature>
<dbReference type="GO" id="GO:0030425">
    <property type="term" value="C:dendrite"/>
    <property type="evidence" value="ECO:0007669"/>
    <property type="project" value="TreeGrafter"/>
</dbReference>
<feature type="compositionally biased region" description="Basic and acidic residues" evidence="1">
    <location>
        <begin position="1065"/>
        <end position="1086"/>
    </location>
</feature>
<feature type="compositionally biased region" description="Basic and acidic residues" evidence="1">
    <location>
        <begin position="582"/>
        <end position="626"/>
    </location>
</feature>
<feature type="compositionally biased region" description="Basic and acidic residues" evidence="1">
    <location>
        <begin position="829"/>
        <end position="879"/>
    </location>
</feature>
<feature type="compositionally biased region" description="Basic and acidic residues" evidence="1">
    <location>
        <begin position="3038"/>
        <end position="3049"/>
    </location>
</feature>
<protein>
    <recommendedName>
        <fullName evidence="6">Microtubule-associated protein futsch</fullName>
    </recommendedName>
</protein>
<feature type="compositionally biased region" description="Basic and acidic residues" evidence="1">
    <location>
        <begin position="886"/>
        <end position="908"/>
    </location>
</feature>
<feature type="compositionally biased region" description="Polar residues" evidence="1">
    <location>
        <begin position="648"/>
        <end position="663"/>
    </location>
</feature>
<feature type="region of interest" description="Disordered" evidence="1">
    <location>
        <begin position="2690"/>
        <end position="2709"/>
    </location>
</feature>
<evidence type="ECO:0000256" key="1">
    <source>
        <dbReference type="SAM" id="MobiDB-lite"/>
    </source>
</evidence>
<feature type="compositionally biased region" description="Basic and acidic residues" evidence="1">
    <location>
        <begin position="2970"/>
        <end position="2982"/>
    </location>
</feature>
<reference evidence="5" key="1">
    <citation type="submission" date="2023-01" db="EMBL/GenBank/DDBJ databases">
        <title>Key to firefly adult light organ development and bioluminescence: homeobox transcription factors regulate luciferase expression and transportation to peroxisome.</title>
        <authorList>
            <person name="Fu X."/>
        </authorList>
    </citation>
    <scope>NUCLEOTIDE SEQUENCE [LARGE SCALE GENOMIC DNA]</scope>
</reference>
<feature type="compositionally biased region" description="Basic and acidic residues" evidence="1">
    <location>
        <begin position="1235"/>
        <end position="1251"/>
    </location>
</feature>
<dbReference type="InterPro" id="IPR026074">
    <property type="entry name" value="MAP1"/>
</dbReference>
<comment type="caution">
    <text evidence="4">The sequence shown here is derived from an EMBL/GenBank/DDBJ whole genome shotgun (WGS) entry which is preliminary data.</text>
</comment>
<evidence type="ECO:0008006" key="6">
    <source>
        <dbReference type="Google" id="ProtNLM"/>
    </source>
</evidence>
<dbReference type="GO" id="GO:0045202">
    <property type="term" value="C:synapse"/>
    <property type="evidence" value="ECO:0007669"/>
    <property type="project" value="TreeGrafter"/>
</dbReference>
<dbReference type="GO" id="GO:0000226">
    <property type="term" value="P:microtubule cytoskeleton organization"/>
    <property type="evidence" value="ECO:0007669"/>
    <property type="project" value="InterPro"/>
</dbReference>
<dbReference type="EMBL" id="JARPUR010000002">
    <property type="protein sequence ID" value="KAK4881314.1"/>
    <property type="molecule type" value="Genomic_DNA"/>
</dbReference>
<feature type="compositionally biased region" description="Polar residues" evidence="1">
    <location>
        <begin position="954"/>
        <end position="963"/>
    </location>
</feature>
<feature type="region of interest" description="Disordered" evidence="1">
    <location>
        <begin position="1204"/>
        <end position="1223"/>
    </location>
</feature>
<gene>
    <name evidence="4" type="ORF">RN001_004633</name>
</gene>
<evidence type="ECO:0000313" key="4">
    <source>
        <dbReference type="EMBL" id="KAK4881314.1"/>
    </source>
</evidence>
<dbReference type="Proteomes" id="UP001353858">
    <property type="component" value="Unassembled WGS sequence"/>
</dbReference>
<feature type="compositionally biased region" description="Basic and acidic residues" evidence="1">
    <location>
        <begin position="967"/>
        <end position="984"/>
    </location>
</feature>
<feature type="compositionally biased region" description="Basic and acidic residues" evidence="1">
    <location>
        <begin position="2261"/>
        <end position="2273"/>
    </location>
</feature>
<dbReference type="Pfam" id="PF23415">
    <property type="entry name" value="MAPB1_N"/>
    <property type="match status" value="1"/>
</dbReference>
<dbReference type="GO" id="GO:0007409">
    <property type="term" value="P:axonogenesis"/>
    <property type="evidence" value="ECO:0007669"/>
    <property type="project" value="TreeGrafter"/>
</dbReference>
<feature type="region of interest" description="Disordered" evidence="1">
    <location>
        <begin position="1661"/>
        <end position="1684"/>
    </location>
</feature>
<feature type="compositionally biased region" description="Basic and acidic residues" evidence="1">
    <location>
        <begin position="1812"/>
        <end position="1835"/>
    </location>
</feature>
<proteinExistence type="predicted"/>
<feature type="region of interest" description="Disordered" evidence="1">
    <location>
        <begin position="1455"/>
        <end position="1480"/>
    </location>
</feature>
<accession>A0AAN7PYR0</accession>
<keyword evidence="5" id="KW-1185">Reference proteome</keyword>
<dbReference type="PANTHER" id="PTHR13843">
    <property type="entry name" value="MICROTUBULE-ASSOCIATED PROTEIN"/>
    <property type="match status" value="1"/>
</dbReference>
<feature type="compositionally biased region" description="Basic and acidic residues" evidence="1">
    <location>
        <begin position="3005"/>
        <end position="3022"/>
    </location>
</feature>
<dbReference type="PANTHER" id="PTHR13843:SF12">
    <property type="entry name" value="ATPASE F1_V1_A1 COMPLEX ALPHA_BETA SUBUNIT NUCLEOTIDE-BINDING DOMAIN-CONTAINING PROTEIN"/>
    <property type="match status" value="1"/>
</dbReference>
<feature type="region of interest" description="Disordered" evidence="1">
    <location>
        <begin position="1812"/>
        <end position="1843"/>
    </location>
</feature>
<feature type="region of interest" description="Disordered" evidence="1">
    <location>
        <begin position="1498"/>
        <end position="1517"/>
    </location>
</feature>
<dbReference type="GO" id="GO:0005829">
    <property type="term" value="C:cytosol"/>
    <property type="evidence" value="ECO:0007669"/>
    <property type="project" value="TreeGrafter"/>
</dbReference>
<feature type="compositionally biased region" description="Basic and acidic residues" evidence="1">
    <location>
        <begin position="2753"/>
        <end position="2764"/>
    </location>
</feature>
<dbReference type="InterPro" id="IPR056617">
    <property type="entry name" value="MAP1B/S_N"/>
</dbReference>